<evidence type="ECO:0000256" key="1">
    <source>
        <dbReference type="ARBA" id="ARBA00023015"/>
    </source>
</evidence>
<dbReference type="Gene3D" id="1.10.10.10">
    <property type="entry name" value="Winged helix-like DNA-binding domain superfamily/Winged helix DNA-binding domain"/>
    <property type="match status" value="2"/>
</dbReference>
<dbReference type="RefSeq" id="WP_058591188.1">
    <property type="nucleotide sequence ID" value="NZ_CP022046.2"/>
</dbReference>
<organism evidence="5 6">
    <name type="scientific">Mammaliicoccus sciuri</name>
    <name type="common">Staphylococcus sciuri</name>
    <dbReference type="NCBI Taxonomy" id="1296"/>
    <lineage>
        <taxon>Bacteria</taxon>
        <taxon>Bacillati</taxon>
        <taxon>Bacillota</taxon>
        <taxon>Bacilli</taxon>
        <taxon>Bacillales</taxon>
        <taxon>Staphylococcaceae</taxon>
        <taxon>Mammaliicoccus</taxon>
    </lineage>
</organism>
<dbReference type="EMBL" id="CP022046">
    <property type="protein sequence ID" value="ASE33403.1"/>
    <property type="molecule type" value="Genomic_DNA"/>
</dbReference>
<dbReference type="InterPro" id="IPR036388">
    <property type="entry name" value="WH-like_DNA-bd_sf"/>
</dbReference>
<evidence type="ECO:0000313" key="6">
    <source>
        <dbReference type="Proteomes" id="UP000197058"/>
    </source>
</evidence>
<dbReference type="InterPro" id="IPR039422">
    <property type="entry name" value="MarR/SlyA-like"/>
</dbReference>
<dbReference type="Pfam" id="PF22381">
    <property type="entry name" value="Staph_reg_Sar_Rot"/>
    <property type="match status" value="2"/>
</dbReference>
<gene>
    <name evidence="5" type="ORF">CEP64_01945</name>
</gene>
<keyword evidence="2" id="KW-0238">DNA-binding</keyword>
<evidence type="ECO:0000256" key="3">
    <source>
        <dbReference type="ARBA" id="ARBA00023163"/>
    </source>
</evidence>
<reference evidence="6" key="1">
    <citation type="submission" date="2017-06" db="EMBL/GenBank/DDBJ databases">
        <title>FDA dAtabase for Regulatory Grade micrObial Sequences (FDA-ARGOS): Supporting development and validation of Infectious Disease Dx tests.</title>
        <authorList>
            <person name="Goldberg B."/>
            <person name="Campos J."/>
            <person name="Tallon L."/>
            <person name="Sadzewicz L."/>
            <person name="Sengamalay N."/>
            <person name="Ott S."/>
            <person name="Godinez A."/>
            <person name="Nagaraj S."/>
            <person name="Vavikolanu K."/>
            <person name="Nadendla S."/>
            <person name="George J."/>
            <person name="Geyer C."/>
            <person name="Sichtig H."/>
        </authorList>
    </citation>
    <scope>NUCLEOTIDE SEQUENCE [LARGE SCALE GENOMIC DNA]</scope>
    <source>
        <strain evidence="6">FDAARGOS_285</strain>
    </source>
</reference>
<dbReference type="GO" id="GO:0003677">
    <property type="term" value="F:DNA binding"/>
    <property type="evidence" value="ECO:0007669"/>
    <property type="project" value="UniProtKB-KW"/>
</dbReference>
<name>A0AAI8DGL7_MAMSC</name>
<keyword evidence="3" id="KW-0804">Transcription</keyword>
<dbReference type="KEGG" id="sscu:CEP64_01945"/>
<keyword evidence="1" id="KW-0805">Transcription regulation</keyword>
<dbReference type="PANTHER" id="PTHR33164">
    <property type="entry name" value="TRANSCRIPTIONAL REGULATOR, MARR FAMILY"/>
    <property type="match status" value="1"/>
</dbReference>
<dbReference type="Proteomes" id="UP000197058">
    <property type="component" value="Chromosome"/>
</dbReference>
<feature type="domain" description="Transcriptional regulator SarA/SarZ/Rot-like helix-turn-helix" evidence="4">
    <location>
        <begin position="143"/>
        <end position="223"/>
    </location>
</feature>
<evidence type="ECO:0000256" key="2">
    <source>
        <dbReference type="ARBA" id="ARBA00023125"/>
    </source>
</evidence>
<sequence length="248" mass="29715">MIEHKNELLKFNYLNFQVKKILKKNYALNIYHLKILKFINDNQKRKKFTALDFKEVLRINQTMLTHVISYLHDLNYYKKERLKQDERKIIIIVETRHKMKISQLINQIELDFKSNLNEISTHVNSNYCIDYAIEVNSMISEIHHNIHHQYRINVDQFMILLFIQMSQNGCRTLKDIKQQFGWDLVKINKSIKALVQLNYLHKDRADTDERIVLVSIKPYKEKMIKLMIENVLKAQNIKNGAQNLAMVE</sequence>
<dbReference type="GO" id="GO:0003700">
    <property type="term" value="F:DNA-binding transcription factor activity"/>
    <property type="evidence" value="ECO:0007669"/>
    <property type="project" value="InterPro"/>
</dbReference>
<dbReference type="SUPFAM" id="SSF46785">
    <property type="entry name" value="Winged helix' DNA-binding domain"/>
    <property type="match status" value="2"/>
</dbReference>
<dbReference type="InterPro" id="IPR055166">
    <property type="entry name" value="Transc_reg_Sar_Rot_HTH"/>
</dbReference>
<protein>
    <recommendedName>
        <fullName evidence="4">Transcriptional regulator SarA/SarZ/Rot-like helix-turn-helix domain-containing protein</fullName>
    </recommendedName>
</protein>
<evidence type="ECO:0000313" key="5">
    <source>
        <dbReference type="EMBL" id="ASE33403.1"/>
    </source>
</evidence>
<proteinExistence type="predicted"/>
<dbReference type="InterPro" id="IPR036390">
    <property type="entry name" value="WH_DNA-bd_sf"/>
</dbReference>
<feature type="domain" description="Transcriptional regulator SarA/SarZ/Rot-like helix-turn-helix" evidence="4">
    <location>
        <begin position="17"/>
        <end position="103"/>
    </location>
</feature>
<dbReference type="PANTHER" id="PTHR33164:SF43">
    <property type="entry name" value="HTH-TYPE TRANSCRIPTIONAL REPRESSOR YETL"/>
    <property type="match status" value="1"/>
</dbReference>
<dbReference type="GO" id="GO:0006950">
    <property type="term" value="P:response to stress"/>
    <property type="evidence" value="ECO:0007669"/>
    <property type="project" value="TreeGrafter"/>
</dbReference>
<accession>A0AAI8DGL7</accession>
<dbReference type="AlphaFoldDB" id="A0AAI8DGL7"/>
<evidence type="ECO:0000259" key="4">
    <source>
        <dbReference type="Pfam" id="PF22381"/>
    </source>
</evidence>